<keyword evidence="2" id="KW-1185">Reference proteome</keyword>
<accession>A0ABU5DIQ7</accession>
<protein>
    <recommendedName>
        <fullName evidence="3">TIR domain-containing protein</fullName>
    </recommendedName>
</protein>
<dbReference type="RefSeq" id="WP_320423526.1">
    <property type="nucleotide sequence ID" value="NZ_JAXCLA010000004.1"/>
</dbReference>
<name>A0ABU5DIQ7_9BURK</name>
<comment type="caution">
    <text evidence="1">The sequence shown here is derived from an EMBL/GenBank/DDBJ whole genome shotgun (WGS) entry which is preliminary data.</text>
</comment>
<dbReference type="Gene3D" id="3.40.50.10140">
    <property type="entry name" value="Toll/interleukin-1 receptor homology (TIR) domain"/>
    <property type="match status" value="1"/>
</dbReference>
<dbReference type="InterPro" id="IPR035897">
    <property type="entry name" value="Toll_tir_struct_dom_sf"/>
</dbReference>
<organism evidence="1 2">
    <name type="scientific">Roseateles agri</name>
    <dbReference type="NCBI Taxonomy" id="3098619"/>
    <lineage>
        <taxon>Bacteria</taxon>
        <taxon>Pseudomonadati</taxon>
        <taxon>Pseudomonadota</taxon>
        <taxon>Betaproteobacteria</taxon>
        <taxon>Burkholderiales</taxon>
        <taxon>Sphaerotilaceae</taxon>
        <taxon>Roseateles</taxon>
    </lineage>
</organism>
<sequence>MDLKLFLSHNSKYVDLAHKLKLSLQSLERDEHHIDVRLSADMPGGTDWRKWIETNVRAADLFLLLYPHEGMDMGWCNYELGRFHATEKPAVCLMNTDIQRPPPAFQPDQAYRADEGGLFKMLREFFVEGRFSDHLALNPEVGNPASDFHARARDVCKVLAGQFAKARVREMFYDRRIVFSLSYGADGLVDLDRSTIQGNAEGLGLVGLSDASVASWATLRRTVSEHAEWLDELRAALPGMPTGALPPALPPFRAASGVHLPIIVRAAVTDGRIQELSVIFVSAGIERLRPMLGWTFPQAAPPDLAYLVQLVRHIFVARWEILEPRYQEAAFRQPTAERRAQLVQEVLAGYQRMQEDFERSGDAGLGRFYGAFQRGLRDEVNACSQEYQELTARLRELAQPQGGEPAATLKGLLVNNARWLSLIARQFDFAVGDLY</sequence>
<evidence type="ECO:0000313" key="1">
    <source>
        <dbReference type="EMBL" id="MDY0745623.1"/>
    </source>
</evidence>
<proteinExistence type="predicted"/>
<evidence type="ECO:0008006" key="3">
    <source>
        <dbReference type="Google" id="ProtNLM"/>
    </source>
</evidence>
<reference evidence="1 2" key="1">
    <citation type="submission" date="2023-11" db="EMBL/GenBank/DDBJ databases">
        <title>Paucibacter sp. nov., isolated from fresh soil in Korea.</title>
        <authorList>
            <person name="Le N.T.T."/>
        </authorList>
    </citation>
    <scope>NUCLEOTIDE SEQUENCE [LARGE SCALE GENOMIC DNA]</scope>
    <source>
        <strain evidence="1 2">R3-3</strain>
    </source>
</reference>
<dbReference type="Proteomes" id="UP001285263">
    <property type="component" value="Unassembled WGS sequence"/>
</dbReference>
<gene>
    <name evidence="1" type="ORF">SNE35_13970</name>
</gene>
<evidence type="ECO:0000313" key="2">
    <source>
        <dbReference type="Proteomes" id="UP001285263"/>
    </source>
</evidence>
<dbReference type="EMBL" id="JAXCLA010000004">
    <property type="protein sequence ID" value="MDY0745623.1"/>
    <property type="molecule type" value="Genomic_DNA"/>
</dbReference>